<evidence type="ECO:0000313" key="10">
    <source>
        <dbReference type="EMBL" id="TWU56917.1"/>
    </source>
</evidence>
<dbReference type="Pfam" id="PF13231">
    <property type="entry name" value="PMT_2"/>
    <property type="match status" value="1"/>
</dbReference>
<evidence type="ECO:0000259" key="9">
    <source>
        <dbReference type="Pfam" id="PF13231"/>
    </source>
</evidence>
<keyword evidence="6 8" id="KW-1133">Transmembrane helix</keyword>
<dbReference type="AlphaFoldDB" id="A0A5C6F928"/>
<dbReference type="InterPro" id="IPR038731">
    <property type="entry name" value="RgtA/B/C-like"/>
</dbReference>
<evidence type="ECO:0000256" key="8">
    <source>
        <dbReference type="SAM" id="Phobius"/>
    </source>
</evidence>
<feature type="transmembrane region" description="Helical" evidence="8">
    <location>
        <begin position="230"/>
        <end position="249"/>
    </location>
</feature>
<dbReference type="GO" id="GO:0009103">
    <property type="term" value="P:lipopolysaccharide biosynthetic process"/>
    <property type="evidence" value="ECO:0007669"/>
    <property type="project" value="UniProtKB-ARBA"/>
</dbReference>
<evidence type="ECO:0000256" key="1">
    <source>
        <dbReference type="ARBA" id="ARBA00004651"/>
    </source>
</evidence>
<feature type="transmembrane region" description="Helical" evidence="8">
    <location>
        <begin position="20"/>
        <end position="40"/>
    </location>
</feature>
<feature type="transmembrane region" description="Helical" evidence="8">
    <location>
        <begin position="296"/>
        <end position="314"/>
    </location>
</feature>
<proteinExistence type="predicted"/>
<feature type="transmembrane region" description="Helical" evidence="8">
    <location>
        <begin position="112"/>
        <end position="129"/>
    </location>
</feature>
<keyword evidence="5 8" id="KW-0812">Transmembrane</keyword>
<keyword evidence="3" id="KW-0328">Glycosyltransferase</keyword>
<keyword evidence="2" id="KW-1003">Cell membrane</keyword>
<evidence type="ECO:0000313" key="11">
    <source>
        <dbReference type="Proteomes" id="UP000318288"/>
    </source>
</evidence>
<dbReference type="GO" id="GO:0005886">
    <property type="term" value="C:plasma membrane"/>
    <property type="evidence" value="ECO:0007669"/>
    <property type="project" value="UniProtKB-SubCell"/>
</dbReference>
<feature type="domain" description="Glycosyltransferase RgtA/B/C/D-like" evidence="9">
    <location>
        <begin position="89"/>
        <end position="240"/>
    </location>
</feature>
<gene>
    <name evidence="10" type="ORF">Poly51_28350</name>
</gene>
<dbReference type="InterPro" id="IPR050297">
    <property type="entry name" value="LipidA_mod_glycosyltrf_83"/>
</dbReference>
<feature type="transmembrane region" description="Helical" evidence="8">
    <location>
        <begin position="347"/>
        <end position="367"/>
    </location>
</feature>
<keyword evidence="11" id="KW-1185">Reference proteome</keyword>
<evidence type="ECO:0000256" key="2">
    <source>
        <dbReference type="ARBA" id="ARBA00022475"/>
    </source>
</evidence>
<evidence type="ECO:0000256" key="5">
    <source>
        <dbReference type="ARBA" id="ARBA00022692"/>
    </source>
</evidence>
<evidence type="ECO:0000256" key="7">
    <source>
        <dbReference type="ARBA" id="ARBA00023136"/>
    </source>
</evidence>
<dbReference type="EMBL" id="SJPW01000003">
    <property type="protein sequence ID" value="TWU56917.1"/>
    <property type="molecule type" value="Genomic_DNA"/>
</dbReference>
<sequence length="512" mass="57104">MAGAFPLMDNDNRLHRSKSSWWWIAIPILVFAVLRLPTVVHSPGMQDEQWFAVPGWTVWNEGVPRIPYVPTRHRDTLFENADRCLMTLPPALHYFQAPFHAVFSPGYSTSRLPLFFGALISIAITFGFAKRIGASTGSALLAALLMAVCRPLMFTGTVTRPDLLCAVCGWSTIILLWRYFDAPRFGTLVASGLMCGLGGLFHPFAIVFAMQSGVAMVAAGPGIVTIVKRLATFGISCAAAISLWVPLVIRFPEEFRSQFFANVIDRAGPGLPSRLIWPWPSIDHHAGLLMEFVGPWQLLFFGIALVGASWISFYHWPRHQAVGFVALLWSSVFLTAVVAGIHPTKGYWVYPCVWILAGLAIALDRLLRNQSTMKRRLALAIVAAVSGLMMFPGCGIRSTYLYLTHWGDPSYHGRAFIADVLSDLPEEGLFLADLSYVYDIYLSGRTTILCQERAQYWGDQELDYEAILLAWEGNDANWPEQYNAIRSKRIGSDQPIQKCFVDIYKQKGVTDE</sequence>
<feature type="transmembrane region" description="Helical" evidence="8">
    <location>
        <begin position="321"/>
        <end position="341"/>
    </location>
</feature>
<evidence type="ECO:0000256" key="3">
    <source>
        <dbReference type="ARBA" id="ARBA00022676"/>
    </source>
</evidence>
<evidence type="ECO:0000256" key="4">
    <source>
        <dbReference type="ARBA" id="ARBA00022679"/>
    </source>
</evidence>
<reference evidence="10 11" key="1">
    <citation type="submission" date="2019-02" db="EMBL/GenBank/DDBJ databases">
        <title>Deep-cultivation of Planctomycetes and their phenomic and genomic characterization uncovers novel biology.</title>
        <authorList>
            <person name="Wiegand S."/>
            <person name="Jogler M."/>
            <person name="Boedeker C."/>
            <person name="Pinto D."/>
            <person name="Vollmers J."/>
            <person name="Rivas-Marin E."/>
            <person name="Kohn T."/>
            <person name="Peeters S.H."/>
            <person name="Heuer A."/>
            <person name="Rast P."/>
            <person name="Oberbeckmann S."/>
            <person name="Bunk B."/>
            <person name="Jeske O."/>
            <person name="Meyerdierks A."/>
            <person name="Storesund J.E."/>
            <person name="Kallscheuer N."/>
            <person name="Luecker S."/>
            <person name="Lage O.M."/>
            <person name="Pohl T."/>
            <person name="Merkel B.J."/>
            <person name="Hornburger P."/>
            <person name="Mueller R.-W."/>
            <person name="Bruemmer F."/>
            <person name="Labrenz M."/>
            <person name="Spormann A.M."/>
            <person name="Op Den Camp H."/>
            <person name="Overmann J."/>
            <person name="Amann R."/>
            <person name="Jetten M.S.M."/>
            <person name="Mascher T."/>
            <person name="Medema M.H."/>
            <person name="Devos D.P."/>
            <person name="Kaster A.-K."/>
            <person name="Ovreas L."/>
            <person name="Rohde M."/>
            <person name="Galperin M.Y."/>
            <person name="Jogler C."/>
        </authorList>
    </citation>
    <scope>NUCLEOTIDE SEQUENCE [LARGE SCALE GENOMIC DNA]</scope>
    <source>
        <strain evidence="10 11">Poly51</strain>
    </source>
</reference>
<keyword evidence="4" id="KW-0808">Transferase</keyword>
<name>A0A5C6F928_9BACT</name>
<dbReference type="GO" id="GO:0016763">
    <property type="term" value="F:pentosyltransferase activity"/>
    <property type="evidence" value="ECO:0007669"/>
    <property type="project" value="TreeGrafter"/>
</dbReference>
<protein>
    <recommendedName>
        <fullName evidence="9">Glycosyltransferase RgtA/B/C/D-like domain-containing protein</fullName>
    </recommendedName>
</protein>
<organism evidence="10 11">
    <name type="scientific">Rubripirellula tenax</name>
    <dbReference type="NCBI Taxonomy" id="2528015"/>
    <lineage>
        <taxon>Bacteria</taxon>
        <taxon>Pseudomonadati</taxon>
        <taxon>Planctomycetota</taxon>
        <taxon>Planctomycetia</taxon>
        <taxon>Pirellulales</taxon>
        <taxon>Pirellulaceae</taxon>
        <taxon>Rubripirellula</taxon>
    </lineage>
</organism>
<dbReference type="PANTHER" id="PTHR33908">
    <property type="entry name" value="MANNOSYLTRANSFERASE YKCB-RELATED"/>
    <property type="match status" value="1"/>
</dbReference>
<comment type="subcellular location">
    <subcellularLocation>
        <location evidence="1">Cell membrane</location>
        <topology evidence="1">Multi-pass membrane protein</topology>
    </subcellularLocation>
</comment>
<dbReference type="PANTHER" id="PTHR33908:SF11">
    <property type="entry name" value="MEMBRANE PROTEIN"/>
    <property type="match status" value="1"/>
</dbReference>
<feature type="transmembrane region" description="Helical" evidence="8">
    <location>
        <begin position="379"/>
        <end position="403"/>
    </location>
</feature>
<feature type="transmembrane region" description="Helical" evidence="8">
    <location>
        <begin position="135"/>
        <end position="156"/>
    </location>
</feature>
<evidence type="ECO:0000256" key="6">
    <source>
        <dbReference type="ARBA" id="ARBA00022989"/>
    </source>
</evidence>
<comment type="caution">
    <text evidence="10">The sequence shown here is derived from an EMBL/GenBank/DDBJ whole genome shotgun (WGS) entry which is preliminary data.</text>
</comment>
<accession>A0A5C6F928</accession>
<dbReference type="Proteomes" id="UP000318288">
    <property type="component" value="Unassembled WGS sequence"/>
</dbReference>
<keyword evidence="7 8" id="KW-0472">Membrane</keyword>